<reference evidence="3" key="1">
    <citation type="submission" date="2020-04" db="EMBL/GenBank/DDBJ databases">
        <authorList>
            <person name="Alioto T."/>
            <person name="Alioto T."/>
            <person name="Gomez Garrido J."/>
        </authorList>
    </citation>
    <scope>NUCLEOTIDE SEQUENCE</scope>
    <source>
        <strain evidence="3">A484AB</strain>
    </source>
</reference>
<name>A0A7D9LHK8_PARCT</name>
<keyword evidence="1" id="KW-0732">Signal</keyword>
<evidence type="ECO:0000256" key="2">
    <source>
        <dbReference type="ARBA" id="ARBA00022966"/>
    </source>
</evidence>
<proteinExistence type="predicted"/>
<keyword evidence="4" id="KW-1185">Reference proteome</keyword>
<dbReference type="Gene3D" id="2.60.40.1930">
    <property type="match status" value="1"/>
</dbReference>
<dbReference type="AlphaFoldDB" id="A0A7D9LHK8"/>
<comment type="caution">
    <text evidence="3">The sequence shown here is derived from an EMBL/GenBank/DDBJ whole genome shotgun (WGS) entry which is preliminary data.</text>
</comment>
<organism evidence="3 4">
    <name type="scientific">Paramuricea clavata</name>
    <name type="common">Red gorgonian</name>
    <name type="synonym">Violescent sea-whip</name>
    <dbReference type="NCBI Taxonomy" id="317549"/>
    <lineage>
        <taxon>Eukaryota</taxon>
        <taxon>Metazoa</taxon>
        <taxon>Cnidaria</taxon>
        <taxon>Anthozoa</taxon>
        <taxon>Octocorallia</taxon>
        <taxon>Malacalcyonacea</taxon>
        <taxon>Plexauridae</taxon>
        <taxon>Paramuricea</taxon>
    </lineage>
</organism>
<evidence type="ECO:0000313" key="4">
    <source>
        <dbReference type="Proteomes" id="UP001152795"/>
    </source>
</evidence>
<gene>
    <name evidence="3" type="ORF">PACLA_8A088280</name>
</gene>
<feature type="non-terminal residue" evidence="3">
    <location>
        <position position="1"/>
    </location>
</feature>
<evidence type="ECO:0000313" key="3">
    <source>
        <dbReference type="EMBL" id="CAB4032835.1"/>
    </source>
</evidence>
<protein>
    <submittedName>
        <fullName evidence="3">Uncharacterized protein</fullName>
    </submittedName>
</protein>
<dbReference type="PANTHER" id="PTHR11412">
    <property type="entry name" value="MACROGLOBULIN / COMPLEMENT"/>
    <property type="match status" value="1"/>
</dbReference>
<dbReference type="OrthoDB" id="6376214at2759"/>
<dbReference type="EMBL" id="CACRXK020018739">
    <property type="protein sequence ID" value="CAB4032835.1"/>
    <property type="molecule type" value="Genomic_DNA"/>
</dbReference>
<evidence type="ECO:0000256" key="1">
    <source>
        <dbReference type="ARBA" id="ARBA00022729"/>
    </source>
</evidence>
<dbReference type="PANTHER" id="PTHR11412:SF136">
    <property type="entry name" value="CD109 ANTIGEN"/>
    <property type="match status" value="1"/>
</dbReference>
<feature type="non-terminal residue" evidence="3">
    <location>
        <position position="139"/>
    </location>
</feature>
<dbReference type="Proteomes" id="UP001152795">
    <property type="component" value="Unassembled WGS sequence"/>
</dbReference>
<keyword evidence="2" id="KW-0882">Thioester bond</keyword>
<sequence length="139" mass="15466">NGAINDTHYLIVIPRVFRAGTTHNIGINIFGRIPCDVGLRLFDPINRGVIRQAWGHFQPNEAGMLELQVPEGLYKPRVLATVCGKTTEKTVGYEALSKKIFIQTDKPIYKPGQKVLIRIIFVNSQLHADGKKVSSVTVQ</sequence>
<dbReference type="InterPro" id="IPR050473">
    <property type="entry name" value="A2M/Complement_sys"/>
</dbReference>
<accession>A0A7D9LHK8</accession>